<reference evidence="2" key="1">
    <citation type="journal article" date="2015" name="Nature">
        <title>Complex archaea that bridge the gap between prokaryotes and eukaryotes.</title>
        <authorList>
            <person name="Spang A."/>
            <person name="Saw J.H."/>
            <person name="Jorgensen S.L."/>
            <person name="Zaremba-Niedzwiedzka K."/>
            <person name="Martijn J."/>
            <person name="Lind A.E."/>
            <person name="van Eijk R."/>
            <person name="Schleper C."/>
            <person name="Guy L."/>
            <person name="Ettema T.J."/>
        </authorList>
    </citation>
    <scope>NUCLEOTIDE SEQUENCE</scope>
</reference>
<dbReference type="InterPro" id="IPR011991">
    <property type="entry name" value="ArsR-like_HTH"/>
</dbReference>
<dbReference type="Pfam" id="PF01022">
    <property type="entry name" value="HTH_5"/>
    <property type="match status" value="1"/>
</dbReference>
<dbReference type="InterPro" id="IPR001845">
    <property type="entry name" value="HTH_ArsR_DNA-bd_dom"/>
</dbReference>
<dbReference type="CDD" id="cd00090">
    <property type="entry name" value="HTH_ARSR"/>
    <property type="match status" value="1"/>
</dbReference>
<dbReference type="InterPro" id="IPR036390">
    <property type="entry name" value="WH_DNA-bd_sf"/>
</dbReference>
<dbReference type="PANTHER" id="PTHR38600">
    <property type="entry name" value="TRANSCRIPTIONAL REGULATORY PROTEIN"/>
    <property type="match status" value="1"/>
</dbReference>
<dbReference type="AlphaFoldDB" id="A0A0F9N9Q8"/>
<organism evidence="2">
    <name type="scientific">marine sediment metagenome</name>
    <dbReference type="NCBI Taxonomy" id="412755"/>
    <lineage>
        <taxon>unclassified sequences</taxon>
        <taxon>metagenomes</taxon>
        <taxon>ecological metagenomes</taxon>
    </lineage>
</organism>
<proteinExistence type="predicted"/>
<dbReference type="EMBL" id="LAZR01008539">
    <property type="protein sequence ID" value="KKM78122.1"/>
    <property type="molecule type" value="Genomic_DNA"/>
</dbReference>
<protein>
    <recommendedName>
        <fullName evidence="1">HTH arsR-type domain-containing protein</fullName>
    </recommendedName>
</protein>
<dbReference type="SUPFAM" id="SSF46785">
    <property type="entry name" value="Winged helix' DNA-binding domain"/>
    <property type="match status" value="1"/>
</dbReference>
<dbReference type="GO" id="GO:0003700">
    <property type="term" value="F:DNA-binding transcription factor activity"/>
    <property type="evidence" value="ECO:0007669"/>
    <property type="project" value="InterPro"/>
</dbReference>
<accession>A0A0F9N9Q8</accession>
<name>A0A0F9N9Q8_9ZZZZ</name>
<dbReference type="Gene3D" id="1.10.10.10">
    <property type="entry name" value="Winged helix-like DNA-binding domain superfamily/Winged helix DNA-binding domain"/>
    <property type="match status" value="1"/>
</dbReference>
<dbReference type="PANTHER" id="PTHR38600:SF1">
    <property type="entry name" value="TRANSCRIPTIONAL REGULATORY PROTEIN"/>
    <property type="match status" value="1"/>
</dbReference>
<comment type="caution">
    <text evidence="2">The sequence shown here is derived from an EMBL/GenBank/DDBJ whole genome shotgun (WGS) entry which is preliminary data.</text>
</comment>
<feature type="domain" description="HTH arsR-type" evidence="1">
    <location>
        <begin position="30"/>
        <end position="74"/>
    </location>
</feature>
<gene>
    <name evidence="2" type="ORF">LCGC14_1363110</name>
</gene>
<evidence type="ECO:0000313" key="2">
    <source>
        <dbReference type="EMBL" id="KKM78122.1"/>
    </source>
</evidence>
<evidence type="ECO:0000259" key="1">
    <source>
        <dbReference type="Pfam" id="PF01022"/>
    </source>
</evidence>
<dbReference type="InterPro" id="IPR036388">
    <property type="entry name" value="WH-like_DNA-bd_sf"/>
</dbReference>
<sequence>MLAKGIESENPQRIKMLLWSIFAGSKGCINRVKIVLQLKKTPLNTNQLSEQLGLDYKVIERHLEVLGKHELVTKVGSRYGSTYFLSSLLESNLKLFDEVADKSKNCKEY</sequence>